<sequence>LDCESNNIGRNGTSSQVTLEFAAIAGTLHHDVTLPGLILFKAFGKRGFNFGQVLENEHIAKLIWDACGDCNAIYHHTGVCLRGVIDLQVAKLACTGLEHMGECSEYKVPLSSRLPGLTKAVEEDLGLTAAEWL</sequence>
<accession>A0A9P7Z960</accession>
<dbReference type="OrthoDB" id="26838at2759"/>
<protein>
    <submittedName>
        <fullName evidence="1">Uncharacterized protein</fullName>
    </submittedName>
</protein>
<evidence type="ECO:0000313" key="1">
    <source>
        <dbReference type="EMBL" id="KAG9247566.1"/>
    </source>
</evidence>
<dbReference type="Proteomes" id="UP000887226">
    <property type="component" value="Unassembled WGS sequence"/>
</dbReference>
<gene>
    <name evidence="1" type="ORF">BJ878DRAFT_414570</name>
</gene>
<keyword evidence="2" id="KW-1185">Reference proteome</keyword>
<dbReference type="SUPFAM" id="SSF53098">
    <property type="entry name" value="Ribonuclease H-like"/>
    <property type="match status" value="1"/>
</dbReference>
<dbReference type="AlphaFoldDB" id="A0A9P7Z960"/>
<reference evidence="1" key="1">
    <citation type="journal article" date="2021" name="IMA Fungus">
        <title>Genomic characterization of three marine fungi, including Emericellopsis atlantica sp. nov. with signatures of a generalist lifestyle and marine biomass degradation.</title>
        <authorList>
            <person name="Hagestad O.C."/>
            <person name="Hou L."/>
            <person name="Andersen J.H."/>
            <person name="Hansen E.H."/>
            <person name="Altermark B."/>
            <person name="Li C."/>
            <person name="Kuhnert E."/>
            <person name="Cox R.J."/>
            <person name="Crous P.W."/>
            <person name="Spatafora J.W."/>
            <person name="Lail K."/>
            <person name="Amirebrahimi M."/>
            <person name="Lipzen A."/>
            <person name="Pangilinan J."/>
            <person name="Andreopoulos W."/>
            <person name="Hayes R.D."/>
            <person name="Ng V."/>
            <person name="Grigoriev I.V."/>
            <person name="Jackson S.A."/>
            <person name="Sutton T.D.S."/>
            <person name="Dobson A.D.W."/>
            <person name="Rama T."/>
        </authorList>
    </citation>
    <scope>NUCLEOTIDE SEQUENCE</scope>
    <source>
        <strain evidence="1">TRa3180A</strain>
    </source>
</reference>
<comment type="caution">
    <text evidence="1">The sequence shown here is derived from an EMBL/GenBank/DDBJ whole genome shotgun (WGS) entry which is preliminary data.</text>
</comment>
<dbReference type="InterPro" id="IPR012337">
    <property type="entry name" value="RNaseH-like_sf"/>
</dbReference>
<dbReference type="EMBL" id="MU253769">
    <property type="protein sequence ID" value="KAG9247566.1"/>
    <property type="molecule type" value="Genomic_DNA"/>
</dbReference>
<dbReference type="PANTHER" id="PTHR43040:SF1">
    <property type="entry name" value="RIBONUCLEASE D"/>
    <property type="match status" value="1"/>
</dbReference>
<feature type="non-terminal residue" evidence="1">
    <location>
        <position position="1"/>
    </location>
</feature>
<proteinExistence type="predicted"/>
<dbReference type="Gene3D" id="3.30.420.10">
    <property type="entry name" value="Ribonuclease H-like superfamily/Ribonuclease H"/>
    <property type="match status" value="1"/>
</dbReference>
<dbReference type="PANTHER" id="PTHR43040">
    <property type="entry name" value="RIBONUCLEASE D"/>
    <property type="match status" value="1"/>
</dbReference>
<name>A0A9P7Z960_9HELO</name>
<evidence type="ECO:0000313" key="2">
    <source>
        <dbReference type="Proteomes" id="UP000887226"/>
    </source>
</evidence>
<dbReference type="GO" id="GO:0003676">
    <property type="term" value="F:nucleic acid binding"/>
    <property type="evidence" value="ECO:0007669"/>
    <property type="project" value="InterPro"/>
</dbReference>
<organism evidence="1 2">
    <name type="scientific">Calycina marina</name>
    <dbReference type="NCBI Taxonomy" id="1763456"/>
    <lineage>
        <taxon>Eukaryota</taxon>
        <taxon>Fungi</taxon>
        <taxon>Dikarya</taxon>
        <taxon>Ascomycota</taxon>
        <taxon>Pezizomycotina</taxon>
        <taxon>Leotiomycetes</taxon>
        <taxon>Helotiales</taxon>
        <taxon>Pezizellaceae</taxon>
        <taxon>Calycina</taxon>
    </lineage>
</organism>
<dbReference type="InterPro" id="IPR036397">
    <property type="entry name" value="RNaseH_sf"/>
</dbReference>